<dbReference type="SUPFAM" id="SSF54637">
    <property type="entry name" value="Thioesterase/thiol ester dehydrase-isomerase"/>
    <property type="match status" value="2"/>
</dbReference>
<evidence type="ECO:0000313" key="3">
    <source>
        <dbReference type="EMBL" id="NYE50256.1"/>
    </source>
</evidence>
<evidence type="ECO:0000313" key="4">
    <source>
        <dbReference type="Proteomes" id="UP000589036"/>
    </source>
</evidence>
<dbReference type="InterPro" id="IPR029069">
    <property type="entry name" value="HotDog_dom_sf"/>
</dbReference>
<keyword evidence="4" id="KW-1185">Reference proteome</keyword>
<dbReference type="InterPro" id="IPR049450">
    <property type="entry name" value="ACOT8-like_C"/>
</dbReference>
<evidence type="ECO:0000259" key="1">
    <source>
        <dbReference type="Pfam" id="PF13622"/>
    </source>
</evidence>
<dbReference type="Gene3D" id="2.40.160.210">
    <property type="entry name" value="Acyl-CoA thioesterase, double hotdog domain"/>
    <property type="match status" value="1"/>
</dbReference>
<feature type="domain" description="Acyl-CoA thioesterase-like C-terminal" evidence="2">
    <location>
        <begin position="132"/>
        <end position="264"/>
    </location>
</feature>
<name>A0A852U0A6_9ACTN</name>
<dbReference type="InterPro" id="IPR052389">
    <property type="entry name" value="Sec_Metab_Biosynth-Assoc"/>
</dbReference>
<sequence>MTATTAGGFDADTRAARAGDNEYTATVTDRWNALGGTANGGYLLALCLQALRRDMPLPDPLAVSAFFLRPGVPGPARVRTEVARAGRRFATGEARLHQGGKEAVRICATFTDLARAAGRTLVRNAAPLLPPPDACTDLLGGAGMPGVTIAERVEYRFARVPGWWRGEPGGELTAEFWMRFKDGRDADLPALALLVDAAAPVVLDIGETGSSTLQLTVHLRARPAPGWLACRVTTRHIIDGHHEEDFEIWDSGGALVAQARQLAALNGDGTRHRTP</sequence>
<protein>
    <submittedName>
        <fullName evidence="3">Acyl-CoA thioesterase</fullName>
    </submittedName>
</protein>
<dbReference type="AlphaFoldDB" id="A0A852U0A6"/>
<reference evidence="3 4" key="1">
    <citation type="submission" date="2020-07" db="EMBL/GenBank/DDBJ databases">
        <title>Sequencing the genomes of 1000 actinobacteria strains.</title>
        <authorList>
            <person name="Klenk H.-P."/>
        </authorList>
    </citation>
    <scope>NUCLEOTIDE SEQUENCE [LARGE SCALE GENOMIC DNA]</scope>
    <source>
        <strain evidence="3 4">CXB654</strain>
    </source>
</reference>
<dbReference type="Pfam" id="PF20789">
    <property type="entry name" value="4HBT_3C"/>
    <property type="match status" value="1"/>
</dbReference>
<accession>A0A852U0A6</accession>
<feature type="domain" description="Acyl-CoA thioesterase-like N-terminal HotDog" evidence="1">
    <location>
        <begin position="28"/>
        <end position="111"/>
    </location>
</feature>
<evidence type="ECO:0000259" key="2">
    <source>
        <dbReference type="Pfam" id="PF20789"/>
    </source>
</evidence>
<dbReference type="EMBL" id="JACCCC010000001">
    <property type="protein sequence ID" value="NYE50256.1"/>
    <property type="molecule type" value="Genomic_DNA"/>
</dbReference>
<gene>
    <name evidence="3" type="ORF">HDA32_005376</name>
</gene>
<dbReference type="InterPro" id="IPR049449">
    <property type="entry name" value="TesB_ACOT8-like_N"/>
</dbReference>
<dbReference type="Pfam" id="PF13622">
    <property type="entry name" value="4HBT_3"/>
    <property type="match status" value="1"/>
</dbReference>
<dbReference type="InterPro" id="IPR042171">
    <property type="entry name" value="Acyl-CoA_hotdog"/>
</dbReference>
<organism evidence="3 4">
    <name type="scientific">Spinactinospora alkalitolerans</name>
    <dbReference type="NCBI Taxonomy" id="687207"/>
    <lineage>
        <taxon>Bacteria</taxon>
        <taxon>Bacillati</taxon>
        <taxon>Actinomycetota</taxon>
        <taxon>Actinomycetes</taxon>
        <taxon>Streptosporangiales</taxon>
        <taxon>Nocardiopsidaceae</taxon>
        <taxon>Spinactinospora</taxon>
    </lineage>
</organism>
<dbReference type="PANTHER" id="PTHR38110">
    <property type="entry name" value="CHROMOSOME 23, WHOLE GENOME SHOTGUN SEQUENCE"/>
    <property type="match status" value="1"/>
</dbReference>
<proteinExistence type="predicted"/>
<dbReference type="PANTHER" id="PTHR38110:SF1">
    <property type="entry name" value="THIOESTERASE DOMAIN-CONTAINING PROTEIN"/>
    <property type="match status" value="1"/>
</dbReference>
<dbReference type="Proteomes" id="UP000589036">
    <property type="component" value="Unassembled WGS sequence"/>
</dbReference>
<comment type="caution">
    <text evidence="3">The sequence shown here is derived from an EMBL/GenBank/DDBJ whole genome shotgun (WGS) entry which is preliminary data.</text>
</comment>
<dbReference type="RefSeq" id="WP_179645765.1">
    <property type="nucleotide sequence ID" value="NZ_BAAAYY010000014.1"/>
</dbReference>